<name>A0A1A0HGC4_9ASCO</name>
<dbReference type="GeneID" id="30032427"/>
<sequence length="310" mass="34039">MTADKNPQRKAPIPMILNDQRSLAPPVPPVAAMEMPRMQHVPAVGPPYESPRMPPYYMRYGAGQYPYLQAPGPQYLAHGDPNLAYGDPNLAYGDPNLYRAPYAGMHVMPQHMAPVPPSYMAYLPPQRMPQVADSRPHAPPPPNPYFGPAPLPVQAPVPGYPPKPRRFRRRHYQIHRKYSCCFQGCTKSYGSLNHLNTHIVTKNHGLRKSKHDFKHVDAASPAHAGHASSDELRVEDGAGLIRPYSGTPPACVLPIGPGHVTPPRNAVASASPQPWVSSWQQPGLSLPALRLLSPSAVRLPLIPSMISKPR</sequence>
<dbReference type="InterPro" id="IPR039327">
    <property type="entry name" value="CON7-like"/>
</dbReference>
<feature type="region of interest" description="Disordered" evidence="1">
    <location>
        <begin position="1"/>
        <end position="22"/>
    </location>
</feature>
<dbReference type="EMBL" id="LXTC01000001">
    <property type="protein sequence ID" value="OBA23056.1"/>
    <property type="molecule type" value="Genomic_DNA"/>
</dbReference>
<gene>
    <name evidence="3" type="ORF">METBIDRAFT_97418</name>
</gene>
<evidence type="ECO:0000313" key="4">
    <source>
        <dbReference type="Proteomes" id="UP000092555"/>
    </source>
</evidence>
<reference evidence="3 4" key="1">
    <citation type="submission" date="2016-05" db="EMBL/GenBank/DDBJ databases">
        <title>Comparative genomics of biotechnologically important yeasts.</title>
        <authorList>
            <consortium name="DOE Joint Genome Institute"/>
            <person name="Riley R."/>
            <person name="Haridas S."/>
            <person name="Wolfe K.H."/>
            <person name="Lopes M.R."/>
            <person name="Hittinger C.T."/>
            <person name="Goker M."/>
            <person name="Salamov A."/>
            <person name="Wisecaver J."/>
            <person name="Long T.M."/>
            <person name="Aerts A.L."/>
            <person name="Barry K."/>
            <person name="Choi C."/>
            <person name="Clum A."/>
            <person name="Coughlan A.Y."/>
            <person name="Deshpande S."/>
            <person name="Douglass A.P."/>
            <person name="Hanson S.J."/>
            <person name="Klenk H.-P."/>
            <person name="LaButti K."/>
            <person name="Lapidus A."/>
            <person name="Lindquist E."/>
            <person name="Lipzen A."/>
            <person name="Meier-kolthoff J.P."/>
            <person name="Ohm R.A."/>
            <person name="Otillar R.P."/>
            <person name="Pangilinan J."/>
            <person name="Peng Y."/>
            <person name="Rokas A."/>
            <person name="Rosa C.A."/>
            <person name="Scheuner C."/>
            <person name="Sibirny A.A."/>
            <person name="Slot J.C."/>
            <person name="Stielow J.B."/>
            <person name="Sun H."/>
            <person name="Kurtzman C.P."/>
            <person name="Blackwell M."/>
            <person name="Grigoriev I.V."/>
            <person name="Jeffries T.W."/>
        </authorList>
    </citation>
    <scope>NUCLEOTIDE SEQUENCE [LARGE SCALE GENOMIC DNA]</scope>
    <source>
        <strain evidence="3 4">NRRL YB-4993</strain>
    </source>
</reference>
<comment type="caution">
    <text evidence="3">The sequence shown here is derived from an EMBL/GenBank/DDBJ whole genome shotgun (WGS) entry which is preliminary data.</text>
</comment>
<proteinExistence type="predicted"/>
<protein>
    <recommendedName>
        <fullName evidence="2">C2H2-type domain-containing protein</fullName>
    </recommendedName>
</protein>
<keyword evidence="4" id="KW-1185">Reference proteome</keyword>
<accession>A0A1A0HGC4</accession>
<dbReference type="AlphaFoldDB" id="A0A1A0HGC4"/>
<dbReference type="OrthoDB" id="1939603at2759"/>
<evidence type="ECO:0000259" key="2">
    <source>
        <dbReference type="PROSITE" id="PS00028"/>
    </source>
</evidence>
<dbReference type="PANTHER" id="PTHR36167">
    <property type="entry name" value="C2H2 FINGER DOMAIN TRANSCRIPTION FACTOR (EUROFUNG)-RELATED"/>
    <property type="match status" value="1"/>
</dbReference>
<dbReference type="PROSITE" id="PS00028">
    <property type="entry name" value="ZINC_FINGER_C2H2_1"/>
    <property type="match status" value="1"/>
</dbReference>
<evidence type="ECO:0000256" key="1">
    <source>
        <dbReference type="SAM" id="MobiDB-lite"/>
    </source>
</evidence>
<dbReference type="STRING" id="869754.A0A1A0HGC4"/>
<organism evidence="3 4">
    <name type="scientific">Metschnikowia bicuspidata var. bicuspidata NRRL YB-4993</name>
    <dbReference type="NCBI Taxonomy" id="869754"/>
    <lineage>
        <taxon>Eukaryota</taxon>
        <taxon>Fungi</taxon>
        <taxon>Dikarya</taxon>
        <taxon>Ascomycota</taxon>
        <taxon>Saccharomycotina</taxon>
        <taxon>Pichiomycetes</taxon>
        <taxon>Metschnikowiaceae</taxon>
        <taxon>Metschnikowia</taxon>
    </lineage>
</organism>
<dbReference type="GO" id="GO:0006355">
    <property type="term" value="P:regulation of DNA-templated transcription"/>
    <property type="evidence" value="ECO:0007669"/>
    <property type="project" value="InterPro"/>
</dbReference>
<dbReference type="Proteomes" id="UP000092555">
    <property type="component" value="Unassembled WGS sequence"/>
</dbReference>
<evidence type="ECO:0000313" key="3">
    <source>
        <dbReference type="EMBL" id="OBA23056.1"/>
    </source>
</evidence>
<dbReference type="PANTHER" id="PTHR36167:SF3">
    <property type="entry name" value="C2H2 FINGER DOMAIN TRANSCRIPTION FACTOR (EUROFUNG)-RELATED"/>
    <property type="match status" value="1"/>
</dbReference>
<dbReference type="RefSeq" id="XP_018713537.1">
    <property type="nucleotide sequence ID" value="XM_018859452.1"/>
</dbReference>
<feature type="domain" description="C2H2-type" evidence="2">
    <location>
        <begin position="180"/>
        <end position="204"/>
    </location>
</feature>
<dbReference type="InterPro" id="IPR013087">
    <property type="entry name" value="Znf_C2H2_type"/>
</dbReference>